<dbReference type="RefSeq" id="WP_204964333.1">
    <property type="nucleotide sequence ID" value="NZ_BAAAUR010000004.1"/>
</dbReference>
<keyword evidence="1" id="KW-0732">Signal</keyword>
<feature type="chain" id="PRO_5040885025" description="Lipoprotein" evidence="1">
    <location>
        <begin position="28"/>
        <end position="150"/>
    </location>
</feature>
<keyword evidence="3" id="KW-1185">Reference proteome</keyword>
<accession>A0A9W6M5I2</accession>
<dbReference type="AlphaFoldDB" id="A0A9W6M5I2"/>
<organism evidence="2 3">
    <name type="scientific">Microbacterium dextranolyticum</name>
    <dbReference type="NCBI Taxonomy" id="36806"/>
    <lineage>
        <taxon>Bacteria</taxon>
        <taxon>Bacillati</taxon>
        <taxon>Actinomycetota</taxon>
        <taxon>Actinomycetes</taxon>
        <taxon>Micrococcales</taxon>
        <taxon>Microbacteriaceae</taxon>
        <taxon>Microbacterium</taxon>
    </lineage>
</organism>
<evidence type="ECO:0008006" key="4">
    <source>
        <dbReference type="Google" id="ProtNLM"/>
    </source>
</evidence>
<feature type="signal peptide" evidence="1">
    <location>
        <begin position="1"/>
        <end position="27"/>
    </location>
</feature>
<evidence type="ECO:0000313" key="2">
    <source>
        <dbReference type="EMBL" id="GLJ94861.1"/>
    </source>
</evidence>
<gene>
    <name evidence="2" type="ORF">GCM10017591_09230</name>
</gene>
<reference evidence="2" key="1">
    <citation type="journal article" date="2014" name="Int. J. Syst. Evol. Microbiol.">
        <title>Complete genome sequence of Corynebacterium casei LMG S-19264T (=DSM 44701T), isolated from a smear-ripened cheese.</title>
        <authorList>
            <consortium name="US DOE Joint Genome Institute (JGI-PGF)"/>
            <person name="Walter F."/>
            <person name="Albersmeier A."/>
            <person name="Kalinowski J."/>
            <person name="Ruckert C."/>
        </authorList>
    </citation>
    <scope>NUCLEOTIDE SEQUENCE</scope>
    <source>
        <strain evidence="2">VKM Ac-1940</strain>
    </source>
</reference>
<sequence length="150" mass="15218">MDSRARRTTIIAASVAPLLLLAGCATGPTDADRAGWQEWFQGISAAAGGTSAAGMLSTSDDPAEGVTADFAAPGHYTSVELRCIGADRAQFSLTYRTASGETSVTQEIVCHGGAPLTPIAIPTGAQDLVSFTARASSPDGAGAWVAIPQH</sequence>
<reference evidence="2" key="2">
    <citation type="submission" date="2023-01" db="EMBL/GenBank/DDBJ databases">
        <authorList>
            <person name="Sun Q."/>
            <person name="Evtushenko L."/>
        </authorList>
    </citation>
    <scope>NUCLEOTIDE SEQUENCE</scope>
    <source>
        <strain evidence="2">VKM Ac-1940</strain>
    </source>
</reference>
<dbReference type="PROSITE" id="PS51257">
    <property type="entry name" value="PROKAR_LIPOPROTEIN"/>
    <property type="match status" value="1"/>
</dbReference>
<dbReference type="EMBL" id="BSER01000007">
    <property type="protein sequence ID" value="GLJ94861.1"/>
    <property type="molecule type" value="Genomic_DNA"/>
</dbReference>
<name>A0A9W6M5I2_9MICO</name>
<dbReference type="Proteomes" id="UP001142291">
    <property type="component" value="Unassembled WGS sequence"/>
</dbReference>
<evidence type="ECO:0000313" key="3">
    <source>
        <dbReference type="Proteomes" id="UP001142291"/>
    </source>
</evidence>
<proteinExistence type="predicted"/>
<protein>
    <recommendedName>
        <fullName evidence="4">Lipoprotein</fullName>
    </recommendedName>
</protein>
<comment type="caution">
    <text evidence="2">The sequence shown here is derived from an EMBL/GenBank/DDBJ whole genome shotgun (WGS) entry which is preliminary data.</text>
</comment>
<evidence type="ECO:0000256" key="1">
    <source>
        <dbReference type="SAM" id="SignalP"/>
    </source>
</evidence>